<dbReference type="InterPro" id="IPR001444">
    <property type="entry name" value="Flag_bb_rod_N"/>
</dbReference>
<comment type="caution">
    <text evidence="10">The sequence shown here is derived from an EMBL/GenBank/DDBJ whole genome shotgun (WGS) entry which is preliminary data.</text>
</comment>
<dbReference type="Pfam" id="PF07559">
    <property type="entry name" value="FlgE_D2"/>
    <property type="match status" value="1"/>
</dbReference>
<evidence type="ECO:0000259" key="7">
    <source>
        <dbReference type="Pfam" id="PF06429"/>
    </source>
</evidence>
<evidence type="ECO:0000256" key="4">
    <source>
        <dbReference type="ARBA" id="ARBA00023143"/>
    </source>
</evidence>
<dbReference type="Proteomes" id="UP001651880">
    <property type="component" value="Unassembled WGS sequence"/>
</dbReference>
<evidence type="ECO:0000259" key="6">
    <source>
        <dbReference type="Pfam" id="PF00460"/>
    </source>
</evidence>
<evidence type="ECO:0000256" key="2">
    <source>
        <dbReference type="ARBA" id="ARBA00009677"/>
    </source>
</evidence>
<dbReference type="InterPro" id="IPR011491">
    <property type="entry name" value="FlgE_D2"/>
</dbReference>
<dbReference type="Pfam" id="PF00460">
    <property type="entry name" value="Flg_bb_rod"/>
    <property type="match status" value="1"/>
</dbReference>
<keyword evidence="10" id="KW-0966">Cell projection</keyword>
<dbReference type="InterPro" id="IPR053967">
    <property type="entry name" value="LlgE_F_G-like_D1"/>
</dbReference>
<gene>
    <name evidence="10" type="ORF">LJD61_00320</name>
</gene>
<dbReference type="NCBIfam" id="TIGR03506">
    <property type="entry name" value="FlgEFG_subfam"/>
    <property type="match status" value="1"/>
</dbReference>
<evidence type="ECO:0000256" key="3">
    <source>
        <dbReference type="ARBA" id="ARBA00019015"/>
    </source>
</evidence>
<dbReference type="PANTHER" id="PTHR30435:SF1">
    <property type="entry name" value="FLAGELLAR HOOK PROTEIN FLGE"/>
    <property type="match status" value="1"/>
</dbReference>
<keyword evidence="4 5" id="KW-0975">Bacterial flagellum</keyword>
<keyword evidence="10" id="KW-0969">Cilium</keyword>
<reference evidence="10 11" key="1">
    <citation type="submission" date="2021-10" db="EMBL/GenBank/DDBJ databases">
        <title>Lutispora strain m25 sp. nov., a thermophilic, non-spore-forming bacterium isolated from a lab-scale methanogenic bioreactor digesting anaerobic sludge.</title>
        <authorList>
            <person name="El Houari A."/>
            <person name="Mcdonald J."/>
        </authorList>
    </citation>
    <scope>NUCLEOTIDE SEQUENCE [LARGE SCALE GENOMIC DNA]</scope>
    <source>
        <strain evidence="11">m25</strain>
    </source>
</reference>
<dbReference type="Pfam" id="PF06429">
    <property type="entry name" value="Flg_bbr_C"/>
    <property type="match status" value="1"/>
</dbReference>
<protein>
    <recommendedName>
        <fullName evidence="3 5">Flagellar hook protein FlgE</fullName>
    </recommendedName>
</protein>
<evidence type="ECO:0000313" key="11">
    <source>
        <dbReference type="Proteomes" id="UP001651880"/>
    </source>
</evidence>
<proteinExistence type="inferred from homology"/>
<evidence type="ECO:0000313" key="10">
    <source>
        <dbReference type="EMBL" id="MCQ1527995.1"/>
    </source>
</evidence>
<organism evidence="10 11">
    <name type="scientific">Lutispora saccharofermentans</name>
    <dbReference type="NCBI Taxonomy" id="3024236"/>
    <lineage>
        <taxon>Bacteria</taxon>
        <taxon>Bacillati</taxon>
        <taxon>Bacillota</taxon>
        <taxon>Clostridia</taxon>
        <taxon>Lutisporales</taxon>
        <taxon>Lutisporaceae</taxon>
        <taxon>Lutispora</taxon>
    </lineage>
</organism>
<dbReference type="Pfam" id="PF22692">
    <property type="entry name" value="LlgE_F_G_D1"/>
    <property type="match status" value="1"/>
</dbReference>
<evidence type="ECO:0000259" key="9">
    <source>
        <dbReference type="Pfam" id="PF22692"/>
    </source>
</evidence>
<dbReference type="InterPro" id="IPR020013">
    <property type="entry name" value="Flagellar_FlgE/F/G"/>
</dbReference>
<evidence type="ECO:0000256" key="5">
    <source>
        <dbReference type="RuleBase" id="RU362116"/>
    </source>
</evidence>
<accession>A0ABT1N9S3</accession>
<comment type="similarity">
    <text evidence="2 5">Belongs to the flagella basal body rod proteins family.</text>
</comment>
<feature type="domain" description="Flagellar hook protein FlgE D2" evidence="8">
    <location>
        <begin position="228"/>
        <end position="359"/>
    </location>
</feature>
<dbReference type="PANTHER" id="PTHR30435">
    <property type="entry name" value="FLAGELLAR PROTEIN"/>
    <property type="match status" value="1"/>
</dbReference>
<feature type="domain" description="Flagellar hook protein FlgE/F/G-like D1" evidence="9">
    <location>
        <begin position="95"/>
        <end position="139"/>
    </location>
</feature>
<evidence type="ECO:0000259" key="8">
    <source>
        <dbReference type="Pfam" id="PF07559"/>
    </source>
</evidence>
<comment type="function">
    <text evidence="5">A flexible structure which links the flagellar filament to the drive apparatus in the basal body.</text>
</comment>
<keyword evidence="10" id="KW-0282">Flagellum</keyword>
<dbReference type="SUPFAM" id="SSF117143">
    <property type="entry name" value="Flagellar hook protein flgE"/>
    <property type="match status" value="1"/>
</dbReference>
<keyword evidence="11" id="KW-1185">Reference proteome</keyword>
<dbReference type="EMBL" id="JAJEKE010000001">
    <property type="protein sequence ID" value="MCQ1527995.1"/>
    <property type="molecule type" value="Genomic_DNA"/>
</dbReference>
<comment type="subcellular location">
    <subcellularLocation>
        <location evidence="1 5">Bacterial flagellum basal body</location>
    </subcellularLocation>
</comment>
<evidence type="ECO:0000256" key="1">
    <source>
        <dbReference type="ARBA" id="ARBA00004117"/>
    </source>
</evidence>
<feature type="domain" description="Flagellar basal body rod protein N-terminal" evidence="6">
    <location>
        <begin position="8"/>
        <end position="35"/>
    </location>
</feature>
<dbReference type="RefSeq" id="WP_255225510.1">
    <property type="nucleotide sequence ID" value="NZ_JAJEKE010000001.1"/>
</dbReference>
<dbReference type="InterPro" id="IPR010930">
    <property type="entry name" value="Flg_bb/hook_C_dom"/>
</dbReference>
<dbReference type="InterPro" id="IPR037925">
    <property type="entry name" value="FlgE/F/G-like"/>
</dbReference>
<sequence>MMRSMFSGVSGLRAHQLKMDVIGNNIANVNTVGFKGQRATFQEVFSQTIKGASSPQLGRGGTNPQQVGLGISLSSIDTFHIRGSAMRTDNPSDLAINGDGFFILSNSSDFLSRTYTRAGNFTLDEDGNLVASNGYRVLGYMEDEGKNPAPDGSTVLRGVMEGLVISKSKSFAAKATDKATMAGNLDNNLKRVPRFEDDGTTITDPADFIEVDDADKSLVFKGGVKPRETTSVFYDSLGGEHKVKFTFVRGVKNDGTEAGDNDWVVIVQNLEDKSFFDKDGNPVVIPSPYDPTVLPDIMLPIKFKPDGELLIGGADTIHELNLKMAGKNGAGPFDVDVNFEGLTQFANESTASITNKSGYKQGYLDTFSIGPSGEITGIFTNGQSRIIGQVALAGFKNPAGLEKIAENMYQVSSNSGEAIYGLPGSGGLGALNPGTLEMSNVDISREFTEMISTQRGFQANSRIITTSDEMLQELVNMKR</sequence>
<name>A0ABT1N9S3_9FIRM</name>
<dbReference type="InterPro" id="IPR037058">
    <property type="entry name" value="Falgellar_hook_FlgE_sf"/>
</dbReference>
<feature type="domain" description="Flagellar basal-body/hook protein C-terminal" evidence="7">
    <location>
        <begin position="433"/>
        <end position="477"/>
    </location>
</feature>
<dbReference type="Gene3D" id="2.60.98.20">
    <property type="entry name" value="Flagellar hook protein FlgE"/>
    <property type="match status" value="1"/>
</dbReference>